<dbReference type="RefSeq" id="WP_338392292.1">
    <property type="nucleotide sequence ID" value="NZ_AP025314.1"/>
</dbReference>
<dbReference type="SUPFAM" id="SSF54593">
    <property type="entry name" value="Glyoxalase/Bleomycin resistance protein/Dihydroxybiphenyl dioxygenase"/>
    <property type="match status" value="1"/>
</dbReference>
<feature type="domain" description="VOC" evidence="1">
    <location>
        <begin position="2"/>
        <end position="115"/>
    </location>
</feature>
<evidence type="ECO:0000313" key="2">
    <source>
        <dbReference type="EMBL" id="BDD10756.1"/>
    </source>
</evidence>
<accession>A0AAU9CNP8</accession>
<dbReference type="Proteomes" id="UP001348817">
    <property type="component" value="Chromosome"/>
</dbReference>
<evidence type="ECO:0000259" key="1">
    <source>
        <dbReference type="PROSITE" id="PS51819"/>
    </source>
</evidence>
<organism evidence="2 3">
    <name type="scientific">Fulvitalea axinellae</name>
    <dbReference type="NCBI Taxonomy" id="1182444"/>
    <lineage>
        <taxon>Bacteria</taxon>
        <taxon>Pseudomonadati</taxon>
        <taxon>Bacteroidota</taxon>
        <taxon>Cytophagia</taxon>
        <taxon>Cytophagales</taxon>
        <taxon>Persicobacteraceae</taxon>
        <taxon>Fulvitalea</taxon>
    </lineage>
</organism>
<dbReference type="InterPro" id="IPR037523">
    <property type="entry name" value="VOC_core"/>
</dbReference>
<reference evidence="2 3" key="1">
    <citation type="submission" date="2021-12" db="EMBL/GenBank/DDBJ databases">
        <title>Genome sequencing of bacteria with rrn-lacking chromosome and rrn-plasmid.</title>
        <authorList>
            <person name="Anda M."/>
            <person name="Iwasaki W."/>
        </authorList>
    </citation>
    <scope>NUCLEOTIDE SEQUENCE [LARGE SCALE GENOMIC DNA]</scope>
    <source>
        <strain evidence="2 3">DSM 100852</strain>
    </source>
</reference>
<keyword evidence="3" id="KW-1185">Reference proteome</keyword>
<dbReference type="PROSITE" id="PS51819">
    <property type="entry name" value="VOC"/>
    <property type="match status" value="1"/>
</dbReference>
<evidence type="ECO:0000313" key="3">
    <source>
        <dbReference type="Proteomes" id="UP001348817"/>
    </source>
</evidence>
<dbReference type="AlphaFoldDB" id="A0AAU9CNP8"/>
<name>A0AAU9CNP8_9BACT</name>
<dbReference type="InterPro" id="IPR029068">
    <property type="entry name" value="Glyas_Bleomycin-R_OHBP_Dase"/>
</dbReference>
<protein>
    <recommendedName>
        <fullName evidence="1">VOC domain-containing protein</fullName>
    </recommendedName>
</protein>
<dbReference type="Gene3D" id="3.10.180.10">
    <property type="entry name" value="2,3-Dihydroxybiphenyl 1,2-Dioxygenase, domain 1"/>
    <property type="match status" value="1"/>
</dbReference>
<gene>
    <name evidence="2" type="ORF">FUAX_31880</name>
</gene>
<proteinExistence type="predicted"/>
<sequence>MIFRELKLFTTQLRKQEDFYTKTLGMTLLESEADNFKVLAGRSILEFEQSETATPYHFAFNIPSHSEAEAIEWLKKRVKILTDKQGTEIQDFVNWNAKSMYFYDTDRNIVEFIARRNLEYQTSTPFGGNSIVEISEIGVATSDIEPAFRFLENNLGVSIYDGSFEQFCATGEERALFILVNRNKKDWLPCGDKVYASGFHILVETEERTSNLEFTGDKFRLR</sequence>
<dbReference type="EMBL" id="AP025314">
    <property type="protein sequence ID" value="BDD10756.1"/>
    <property type="molecule type" value="Genomic_DNA"/>
</dbReference>
<dbReference type="KEGG" id="fax:FUAX_31880"/>